<feature type="chain" id="PRO_5021426210" evidence="1">
    <location>
        <begin position="20"/>
        <end position="85"/>
    </location>
</feature>
<dbReference type="InterPro" id="IPR005590">
    <property type="entry name" value="DUF333"/>
</dbReference>
<evidence type="ECO:0000313" key="3">
    <source>
        <dbReference type="Proteomes" id="UP000297737"/>
    </source>
</evidence>
<dbReference type="AlphaFoldDB" id="A0A4Y9ESJ8"/>
<keyword evidence="1" id="KW-0732">Signal</keyword>
<gene>
    <name evidence="2" type="ORF">EUV02_01615</name>
</gene>
<proteinExistence type="predicted"/>
<accession>A0A4Y9ESJ8</accession>
<dbReference type="EMBL" id="SIHO01000001">
    <property type="protein sequence ID" value="TFU06605.1"/>
    <property type="molecule type" value="Genomic_DNA"/>
</dbReference>
<name>A0A4Y9ESJ8_9SPHN</name>
<feature type="signal peptide" evidence="1">
    <location>
        <begin position="1"/>
        <end position="19"/>
    </location>
</feature>
<comment type="caution">
    <text evidence="2">The sequence shown here is derived from an EMBL/GenBank/DDBJ whole genome shotgun (WGS) entry which is preliminary data.</text>
</comment>
<dbReference type="Pfam" id="PF03891">
    <property type="entry name" value="DUF333"/>
    <property type="match status" value="1"/>
</dbReference>
<dbReference type="RefSeq" id="WP_135245330.1">
    <property type="nucleotide sequence ID" value="NZ_SIHO01000001.1"/>
</dbReference>
<reference evidence="2 3" key="1">
    <citation type="submission" date="2019-02" db="EMBL/GenBank/DDBJ databases">
        <title>Polymorphobacter sp. isolated from the lake at the Tibet of China.</title>
        <authorList>
            <person name="Li A."/>
        </authorList>
    </citation>
    <scope>NUCLEOTIDE SEQUENCE [LARGE SCALE GENOMIC DNA]</scope>
    <source>
        <strain evidence="2 3">DJ1R-1</strain>
    </source>
</reference>
<evidence type="ECO:0000313" key="2">
    <source>
        <dbReference type="EMBL" id="TFU06605.1"/>
    </source>
</evidence>
<sequence length="85" mass="8552">MLLLLAAVVGSVAATPPPAAPPTATTTLANPASVACGKDGGTIEMVPDVAGNITGICHRKDGSACEEWALFRTGQCVLPPPQIKN</sequence>
<dbReference type="OrthoDB" id="148878at2"/>
<dbReference type="Proteomes" id="UP000297737">
    <property type="component" value="Unassembled WGS sequence"/>
</dbReference>
<protein>
    <submittedName>
        <fullName evidence="2">DUF333 domain-containing protein</fullName>
    </submittedName>
</protein>
<dbReference type="PANTHER" id="PTHR38008">
    <property type="entry name" value="HEMOLYSIN-RELATED"/>
    <property type="match status" value="1"/>
</dbReference>
<dbReference type="PANTHER" id="PTHR38008:SF2">
    <property type="entry name" value="HEMOLYSIN"/>
    <property type="match status" value="1"/>
</dbReference>
<keyword evidence="3" id="KW-1185">Reference proteome</keyword>
<organism evidence="2 3">
    <name type="scientific">Glacieibacterium arshaanense</name>
    <dbReference type="NCBI Taxonomy" id="2511025"/>
    <lineage>
        <taxon>Bacteria</taxon>
        <taxon>Pseudomonadati</taxon>
        <taxon>Pseudomonadota</taxon>
        <taxon>Alphaproteobacteria</taxon>
        <taxon>Sphingomonadales</taxon>
        <taxon>Sphingosinicellaceae</taxon>
        <taxon>Glacieibacterium</taxon>
    </lineage>
</organism>
<evidence type="ECO:0000256" key="1">
    <source>
        <dbReference type="SAM" id="SignalP"/>
    </source>
</evidence>